<dbReference type="Gene3D" id="3.40.50.1110">
    <property type="entry name" value="SGNH hydrolase"/>
    <property type="match status" value="1"/>
</dbReference>
<sequence length="320" mass="37641">MQFFLPIDTQKISNSIDYSSDILLVGSCFAENMADKLSYFQFRNTLNPWGILFHPLAIEKMFYSVVNQVPFLENDVFCHQEVWSCFDVHSSLNTLTKEELLHAIQQKNQHLYQRLPKFSHVVITLGTAWVYQHKFTGKYVANCHKIPQKEFSKELLTAEQIVQSLHNIVDLVSKVNHDCQFIFTVSPVRHIKDGVVENQRSKAHLISALHEFIQHADSDKLYYFPSYEIMMDELRDYRFYAEDMLHPNETAVAYIWEKFVEVCVDKTTSEDMKKVEEIRKSLNHRPFNSNTSAHQKFLDNLNQKINALQQKFPFMDFDKK</sequence>
<dbReference type="InterPro" id="IPR036514">
    <property type="entry name" value="SGNH_hydro_sf"/>
</dbReference>
<organism evidence="2 3">
    <name type="scientific">Avrilella dinanensis</name>
    <dbReference type="NCBI Taxonomy" id="2008672"/>
    <lineage>
        <taxon>Bacteria</taxon>
        <taxon>Pseudomonadati</taxon>
        <taxon>Bacteroidota</taxon>
        <taxon>Flavobacteriia</taxon>
        <taxon>Flavobacteriales</taxon>
        <taxon>Flavobacteriaceae</taxon>
        <taxon>Avrilella</taxon>
    </lineage>
</organism>
<dbReference type="EMBL" id="NIPO01000001">
    <property type="protein sequence ID" value="PJR03236.1"/>
    <property type="molecule type" value="Genomic_DNA"/>
</dbReference>
<evidence type="ECO:0000313" key="3">
    <source>
        <dbReference type="Proteomes" id="UP000231960"/>
    </source>
</evidence>
<feature type="domain" description="GSCFA" evidence="1">
    <location>
        <begin position="22"/>
        <end position="259"/>
    </location>
</feature>
<evidence type="ECO:0000259" key="1">
    <source>
        <dbReference type="Pfam" id="PF08885"/>
    </source>
</evidence>
<gene>
    <name evidence="2" type="ORF">CDL10_01025</name>
</gene>
<dbReference type="InterPro" id="IPR014982">
    <property type="entry name" value="GSCFA"/>
</dbReference>
<dbReference type="AlphaFoldDB" id="A0A2M9R2Z0"/>
<reference evidence="2 3" key="1">
    <citation type="submission" date="2017-06" db="EMBL/GenBank/DDBJ databases">
        <title>Description of Avrilella dinanensis gen. nov. sp. nov.</title>
        <authorList>
            <person name="Leyer C."/>
            <person name="Sassi M."/>
            <person name="Minet J."/>
            <person name="Kayal S."/>
            <person name="Cattoir V."/>
        </authorList>
    </citation>
    <scope>NUCLEOTIDE SEQUENCE [LARGE SCALE GENOMIC DNA]</scope>
    <source>
        <strain evidence="2 3">UR159</strain>
    </source>
</reference>
<name>A0A2M9R2Z0_9FLAO</name>
<dbReference type="OrthoDB" id="9807687at2"/>
<dbReference type="GO" id="GO:0016788">
    <property type="term" value="F:hydrolase activity, acting on ester bonds"/>
    <property type="evidence" value="ECO:0007669"/>
    <property type="project" value="UniProtKB-ARBA"/>
</dbReference>
<dbReference type="Pfam" id="PF08885">
    <property type="entry name" value="GSCFA"/>
    <property type="match status" value="1"/>
</dbReference>
<comment type="caution">
    <text evidence="2">The sequence shown here is derived from an EMBL/GenBank/DDBJ whole genome shotgun (WGS) entry which is preliminary data.</text>
</comment>
<proteinExistence type="predicted"/>
<dbReference type="RefSeq" id="WP_100676805.1">
    <property type="nucleotide sequence ID" value="NZ_NIPO01000001.1"/>
</dbReference>
<accession>A0A2M9R2Z0</accession>
<dbReference type="Proteomes" id="UP000231960">
    <property type="component" value="Unassembled WGS sequence"/>
</dbReference>
<keyword evidence="3" id="KW-1185">Reference proteome</keyword>
<dbReference type="SUPFAM" id="SSF52266">
    <property type="entry name" value="SGNH hydrolase"/>
    <property type="match status" value="1"/>
</dbReference>
<evidence type="ECO:0000313" key="2">
    <source>
        <dbReference type="EMBL" id="PJR03236.1"/>
    </source>
</evidence>
<protein>
    <submittedName>
        <fullName evidence="2">GSCFA domain-containing protein</fullName>
    </submittedName>
</protein>